<gene>
    <name evidence="2" type="ORF">pqer_cds_423</name>
</gene>
<feature type="compositionally biased region" description="Basic residues" evidence="1">
    <location>
        <begin position="50"/>
        <end position="64"/>
    </location>
</feature>
<sequence>MRSDQRAKGAERYYTRFAACPFLQARTRLLSPLFFYPLFAPSFSYWAKGRRKKKDNQNRNKGKMSRALALPPLVDDDDEDSTNYDNRDDSGGKNDGGSTCMDYPTCFRALVRAIADDDADGVRRALGNDGGVGANDLFGQSATLVALRAATATPYYGVPRRLSQPVALAATPYAFGGGGDEDTGDRDPGAPNRDALAPASEPPRVQARLTRPAPTTPLGLAAAHGSINAARALIEAGAVPWPTPEAVLNEALATMNVGAFARPTRQMEPYDAADMVALLLATFGRSNVLSAWDVNPLSVVLGLASADARIAAAADVPLASLRLSRMLLDAGYSPDERARGVVLLQGHRQSPEHYQRERAKVARLTTGRELLERIEGIEERYPSLTDPDAAQDDEDEPVPPYAPLYRDALWALTDEYSAVPAGQQTARDLYEFTEWGYVPFQ</sequence>
<dbReference type="GeneID" id="36843986"/>
<feature type="region of interest" description="Disordered" evidence="1">
    <location>
        <begin position="173"/>
        <end position="205"/>
    </location>
</feature>
<evidence type="ECO:0000256" key="1">
    <source>
        <dbReference type="SAM" id="MobiDB-lite"/>
    </source>
</evidence>
<dbReference type="EMBL" id="MG011689">
    <property type="protein sequence ID" value="AVK74845.1"/>
    <property type="molecule type" value="Genomic_DNA"/>
</dbReference>
<organism evidence="2">
    <name type="scientific">Pandoravirus quercus</name>
    <dbReference type="NCBI Taxonomy" id="2107709"/>
    <lineage>
        <taxon>Viruses</taxon>
        <taxon>Pandoravirus</taxon>
    </lineage>
</organism>
<dbReference type="RefSeq" id="YP_009483114.1">
    <property type="nucleotide sequence ID" value="NC_037667.1"/>
</dbReference>
<name>A0A2U7U8Y1_9VIRU</name>
<dbReference type="KEGG" id="vg:36843986"/>
<accession>A0A2U7U8Y1</accession>
<evidence type="ECO:0000313" key="2">
    <source>
        <dbReference type="EMBL" id="AVK74845.1"/>
    </source>
</evidence>
<dbReference type="Proteomes" id="UP000248852">
    <property type="component" value="Segment"/>
</dbReference>
<protein>
    <submittedName>
        <fullName evidence="2">Uncharacterized protein</fullName>
    </submittedName>
</protein>
<proteinExistence type="predicted"/>
<feature type="region of interest" description="Disordered" evidence="1">
    <location>
        <begin position="50"/>
        <end position="96"/>
    </location>
</feature>
<reference evidence="2" key="1">
    <citation type="journal article" date="2018" name="Nat. Commun.">
        <title>Diversity and evolution of the emerging Pandoraviridae family.</title>
        <authorList>
            <person name="Legendre M."/>
            <person name="Fabre E."/>
            <person name="Poirot O."/>
            <person name="Jeudy S."/>
            <person name="Lartigue A."/>
            <person name="Alempic J.M."/>
            <person name="Beucher L."/>
            <person name="Philippe N."/>
            <person name="Bertaux L."/>
            <person name="Christo-Foroux E."/>
            <person name="Labadie K."/>
            <person name="Coute Y."/>
            <person name="Abergel C."/>
            <person name="Claverie J.M."/>
        </authorList>
    </citation>
    <scope>NUCLEOTIDE SEQUENCE [LARGE SCALE GENOMIC DNA]</scope>
    <source>
        <strain evidence="2">Quercus</strain>
    </source>
</reference>